<proteinExistence type="predicted"/>
<dbReference type="EMBL" id="JAEMWV010000001">
    <property type="protein sequence ID" value="MBN8250228.1"/>
    <property type="molecule type" value="Genomic_DNA"/>
</dbReference>
<sequence length="265" mass="30211">MMNVQNIYDTVADMKEQIHAELSHPYVQKFIHHPTVDENKLLYICSFLTTLSLEQQKWSRCALSVMLVQTALDTHDLVSTQDVDSEGTQLHKRQLTVLAGDYYSGLYYYYLAQTGQIDLIKVIASSIKEINIAKIHIYHNQTQDVQDMMTNFFTVESSLINSLCDYFNCPEWRELLEHACRLNAISTQLIKLAKQEASILLDNYYKNGMKSIGIQEALYASSEPSIAVVKQYLAAGSPFINEPLKEHLYEMIGSLERLKNVVGEG</sequence>
<comment type="caution">
    <text evidence="1">The sequence shown here is derived from an EMBL/GenBank/DDBJ whole genome shotgun (WGS) entry which is preliminary data.</text>
</comment>
<dbReference type="GO" id="GO:0009234">
    <property type="term" value="P:menaquinone biosynthetic process"/>
    <property type="evidence" value="ECO:0007669"/>
    <property type="project" value="InterPro"/>
</dbReference>
<dbReference type="Proteomes" id="UP000664578">
    <property type="component" value="Unassembled WGS sequence"/>
</dbReference>
<evidence type="ECO:0000313" key="2">
    <source>
        <dbReference type="Proteomes" id="UP000664578"/>
    </source>
</evidence>
<protein>
    <submittedName>
        <fullName evidence="1">Heptaprenyl diphosphate synthase component 1</fullName>
    </submittedName>
</protein>
<gene>
    <name evidence="1" type="ORF">JF537_01385</name>
</gene>
<dbReference type="InterPro" id="IPR009920">
    <property type="entry name" value="HEPPP_synth_su1"/>
</dbReference>
<dbReference type="Gene3D" id="1.20.120.1450">
    <property type="match status" value="1"/>
</dbReference>
<name>A0A8I1MCK3_9BACI</name>
<organism evidence="1 2">
    <name type="scientific">Priestia flexa</name>
    <dbReference type="NCBI Taxonomy" id="86664"/>
    <lineage>
        <taxon>Bacteria</taxon>
        <taxon>Bacillati</taxon>
        <taxon>Bacillota</taxon>
        <taxon>Bacilli</taxon>
        <taxon>Bacillales</taxon>
        <taxon>Bacillaceae</taxon>
        <taxon>Priestia</taxon>
    </lineage>
</organism>
<accession>A0A8I1MCK3</accession>
<dbReference type="Pfam" id="PF07307">
    <property type="entry name" value="HEPPP_synt_1"/>
    <property type="match status" value="1"/>
</dbReference>
<dbReference type="KEGG" id="bfx:BC359_06085"/>
<reference evidence="1" key="1">
    <citation type="submission" date="2020-12" db="EMBL/GenBank/DDBJ databases">
        <title>PHA producing bacteria isolated from mangrove.</title>
        <authorList>
            <person name="Zheng W."/>
            <person name="Yu S."/>
            <person name="Huang Y."/>
        </authorList>
    </citation>
    <scope>NUCLEOTIDE SEQUENCE</scope>
    <source>
        <strain evidence="1">GN22-4</strain>
    </source>
</reference>
<evidence type="ECO:0000313" key="1">
    <source>
        <dbReference type="EMBL" id="MBN8250228.1"/>
    </source>
</evidence>
<dbReference type="AlphaFoldDB" id="A0A8I1MCK3"/>